<evidence type="ECO:0000313" key="1">
    <source>
        <dbReference type="EMBL" id="SUZ89880.1"/>
    </source>
</evidence>
<organism evidence="1">
    <name type="scientific">marine metagenome</name>
    <dbReference type="NCBI Taxonomy" id="408172"/>
    <lineage>
        <taxon>unclassified sequences</taxon>
        <taxon>metagenomes</taxon>
        <taxon>ecological metagenomes</taxon>
    </lineage>
</organism>
<dbReference type="EMBL" id="UINC01001847">
    <property type="protein sequence ID" value="SUZ89880.1"/>
    <property type="molecule type" value="Genomic_DNA"/>
</dbReference>
<proteinExistence type="predicted"/>
<dbReference type="AlphaFoldDB" id="A0A381RDX5"/>
<gene>
    <name evidence="1" type="ORF">METZ01_LOCUS42734</name>
</gene>
<protein>
    <submittedName>
        <fullName evidence="1">Uncharacterized protein</fullName>
    </submittedName>
</protein>
<name>A0A381RDX5_9ZZZZ</name>
<accession>A0A381RDX5</accession>
<reference evidence="1" key="1">
    <citation type="submission" date="2018-05" db="EMBL/GenBank/DDBJ databases">
        <authorList>
            <person name="Lanie J.A."/>
            <person name="Ng W.-L."/>
            <person name="Kazmierczak K.M."/>
            <person name="Andrzejewski T.M."/>
            <person name="Davidsen T.M."/>
            <person name="Wayne K.J."/>
            <person name="Tettelin H."/>
            <person name="Glass J.I."/>
            <person name="Rusch D."/>
            <person name="Podicherti R."/>
            <person name="Tsui H.-C.T."/>
            <person name="Winkler M.E."/>
        </authorList>
    </citation>
    <scope>NUCLEOTIDE SEQUENCE</scope>
</reference>
<sequence length="169" mass="18147">MAYSSPALLGTVSRPLCQVCCSSHKPKSSPSITTCIVPPKRFPSSTKETFPARADCLESEKVVESPTSPIAIASRAVSNTFCSLTIMRTTSSDPAEPLSSTAPLELGKLCSPGSDFGFQSGNSASTDFLTFLESSWGRTTVESEIAGSMAYRTTVWSRVLRCELPQRHE</sequence>